<dbReference type="EMBL" id="FOIS01000004">
    <property type="protein sequence ID" value="SEW25963.1"/>
    <property type="molecule type" value="Genomic_DNA"/>
</dbReference>
<dbReference type="Pfam" id="PF23365">
    <property type="entry name" value="DUF7090"/>
    <property type="match status" value="1"/>
</dbReference>
<protein>
    <recommendedName>
        <fullName evidence="3">RecA-superfamily ATPase, KaiC/GvpD/RAD55 family</fullName>
    </recommendedName>
</protein>
<dbReference type="InterPro" id="IPR055516">
    <property type="entry name" value="DUF7090"/>
</dbReference>
<dbReference type="InterPro" id="IPR027417">
    <property type="entry name" value="P-loop_NTPase"/>
</dbReference>
<accession>A0A1I0QG15</accession>
<dbReference type="Proteomes" id="UP000183275">
    <property type="component" value="Unassembled WGS sequence"/>
</dbReference>
<sequence>MTVPTERDIRTLKGVPKVVLASMDYRLEIDGTPETVPGGTGVLLLHPSTGETDRIDTDFLKADTDNFLVVSTRTTAREVRQKLEHYDVDEDRAEILDTLSIERGYSRRSSDTVHYVAAPDDVDGIVNHIDGFLDDHDGKLRISFDSVTELAYYAGDDQALETVERILELLEEYDAVGLFHLSEEPHDAATVDEFRALFDGIIDLDEDGSVDAEF</sequence>
<evidence type="ECO:0008006" key="3">
    <source>
        <dbReference type="Google" id="ProtNLM"/>
    </source>
</evidence>
<organism evidence="1 2">
    <name type="scientific">Natrinema salifodinae</name>
    <dbReference type="NCBI Taxonomy" id="1202768"/>
    <lineage>
        <taxon>Archaea</taxon>
        <taxon>Methanobacteriati</taxon>
        <taxon>Methanobacteriota</taxon>
        <taxon>Stenosarchaea group</taxon>
        <taxon>Halobacteria</taxon>
        <taxon>Halobacteriales</taxon>
        <taxon>Natrialbaceae</taxon>
        <taxon>Natrinema</taxon>
    </lineage>
</organism>
<proteinExistence type="predicted"/>
<evidence type="ECO:0000313" key="1">
    <source>
        <dbReference type="EMBL" id="SEW25963.1"/>
    </source>
</evidence>
<keyword evidence="2" id="KW-1185">Reference proteome</keyword>
<name>A0A1I0QG15_9EURY</name>
<dbReference type="Gene3D" id="3.40.50.300">
    <property type="entry name" value="P-loop containing nucleotide triphosphate hydrolases"/>
    <property type="match status" value="1"/>
</dbReference>
<reference evidence="2" key="1">
    <citation type="submission" date="2016-10" db="EMBL/GenBank/DDBJ databases">
        <authorList>
            <person name="Varghese N."/>
        </authorList>
    </citation>
    <scope>NUCLEOTIDE SEQUENCE [LARGE SCALE GENOMIC DNA]</scope>
    <source>
        <strain evidence="2">CGMCC 1.12284</strain>
    </source>
</reference>
<dbReference type="AlphaFoldDB" id="A0A1I0QG15"/>
<dbReference type="eggNOG" id="arCOG02453">
    <property type="taxonomic scope" value="Archaea"/>
</dbReference>
<gene>
    <name evidence="1" type="ORF">SAMN05216285_3521</name>
</gene>
<evidence type="ECO:0000313" key="2">
    <source>
        <dbReference type="Proteomes" id="UP000183275"/>
    </source>
</evidence>